<feature type="non-terminal residue" evidence="1">
    <location>
        <position position="50"/>
    </location>
</feature>
<dbReference type="EMBL" id="JASPKZ010009506">
    <property type="protein sequence ID" value="KAJ9576675.1"/>
    <property type="molecule type" value="Genomic_DNA"/>
</dbReference>
<feature type="non-terminal residue" evidence="1">
    <location>
        <position position="1"/>
    </location>
</feature>
<accession>A0AAD7ZA92</accession>
<name>A0AAD7ZA92_DIPPU</name>
<dbReference type="Proteomes" id="UP001233999">
    <property type="component" value="Unassembled WGS sequence"/>
</dbReference>
<gene>
    <name evidence="1" type="ORF">L9F63_025428</name>
</gene>
<reference evidence="1" key="1">
    <citation type="journal article" date="2023" name="IScience">
        <title>Live-bearing cockroach genome reveals convergent evolutionary mechanisms linked to viviparity in insects and beyond.</title>
        <authorList>
            <person name="Fouks B."/>
            <person name="Harrison M.C."/>
            <person name="Mikhailova A.A."/>
            <person name="Marchal E."/>
            <person name="English S."/>
            <person name="Carruthers M."/>
            <person name="Jennings E.C."/>
            <person name="Chiamaka E.L."/>
            <person name="Frigard R.A."/>
            <person name="Pippel M."/>
            <person name="Attardo G.M."/>
            <person name="Benoit J.B."/>
            <person name="Bornberg-Bauer E."/>
            <person name="Tobe S.S."/>
        </authorList>
    </citation>
    <scope>NUCLEOTIDE SEQUENCE</scope>
    <source>
        <strain evidence="1">Stay&amp;Tobe</strain>
    </source>
</reference>
<sequence>TFHKRTQQPREQTLMITIILQAIQLSSFYNFVQHEQKSECIENCTLQLHL</sequence>
<protein>
    <submittedName>
        <fullName evidence="1">Uncharacterized protein</fullName>
    </submittedName>
</protein>
<organism evidence="1 2">
    <name type="scientific">Diploptera punctata</name>
    <name type="common">Pacific beetle cockroach</name>
    <dbReference type="NCBI Taxonomy" id="6984"/>
    <lineage>
        <taxon>Eukaryota</taxon>
        <taxon>Metazoa</taxon>
        <taxon>Ecdysozoa</taxon>
        <taxon>Arthropoda</taxon>
        <taxon>Hexapoda</taxon>
        <taxon>Insecta</taxon>
        <taxon>Pterygota</taxon>
        <taxon>Neoptera</taxon>
        <taxon>Polyneoptera</taxon>
        <taxon>Dictyoptera</taxon>
        <taxon>Blattodea</taxon>
        <taxon>Blaberoidea</taxon>
        <taxon>Blaberidae</taxon>
        <taxon>Diplopterinae</taxon>
        <taxon>Diploptera</taxon>
    </lineage>
</organism>
<dbReference type="AlphaFoldDB" id="A0AAD7ZA92"/>
<proteinExistence type="predicted"/>
<comment type="caution">
    <text evidence="1">The sequence shown here is derived from an EMBL/GenBank/DDBJ whole genome shotgun (WGS) entry which is preliminary data.</text>
</comment>
<evidence type="ECO:0000313" key="1">
    <source>
        <dbReference type="EMBL" id="KAJ9576675.1"/>
    </source>
</evidence>
<keyword evidence="2" id="KW-1185">Reference proteome</keyword>
<reference evidence="1" key="2">
    <citation type="submission" date="2023-05" db="EMBL/GenBank/DDBJ databases">
        <authorList>
            <person name="Fouks B."/>
        </authorList>
    </citation>
    <scope>NUCLEOTIDE SEQUENCE</scope>
    <source>
        <strain evidence="1">Stay&amp;Tobe</strain>
        <tissue evidence="1">Testes</tissue>
    </source>
</reference>
<evidence type="ECO:0000313" key="2">
    <source>
        <dbReference type="Proteomes" id="UP001233999"/>
    </source>
</evidence>